<dbReference type="Proteomes" id="UP001319080">
    <property type="component" value="Unassembled WGS sequence"/>
</dbReference>
<accession>A0AAP2GW41</accession>
<gene>
    <name evidence="2" type="ORF">KK062_26665</name>
</gene>
<organism evidence="2 3">
    <name type="scientific">Dawidia cretensis</name>
    <dbReference type="NCBI Taxonomy" id="2782350"/>
    <lineage>
        <taxon>Bacteria</taxon>
        <taxon>Pseudomonadati</taxon>
        <taxon>Bacteroidota</taxon>
        <taxon>Cytophagia</taxon>
        <taxon>Cytophagales</taxon>
        <taxon>Chryseotaleaceae</taxon>
        <taxon>Dawidia</taxon>
    </lineage>
</organism>
<dbReference type="Pfam" id="PF00754">
    <property type="entry name" value="F5_F8_type_C"/>
    <property type="match status" value="1"/>
</dbReference>
<dbReference type="PROSITE" id="PS51257">
    <property type="entry name" value="PROKAR_LIPOPROTEIN"/>
    <property type="match status" value="1"/>
</dbReference>
<keyword evidence="3" id="KW-1185">Reference proteome</keyword>
<protein>
    <submittedName>
        <fullName evidence="2">Discoidin domain-containing protein</fullName>
    </submittedName>
</protein>
<sequence>MNDNFKVNHNVMNRHILLFILPAIIVWIASCGEMDEHYKEFLEGGEKIYPAKADSAKVHPGRHRLQLTWLVLADPKVKRAKVYWNNRKDSIAVEIKKTSSVDTVKVMLNDLDESSYVFEIIAYDDQGHASMVTEVVGSAYGDDYEKSLLLRPILEATTWENRGTARFGSTGPEAIGTQFEYEDEYGTPQTLFVPAEELRARMSSFKEGSAMRHRTVFKPGKLAIDSFYTKWQTITPAIRPEKIPYPKGVWSVIGFSSEEPSNDRQAARLIDGNNKTWWIARYSTNATSYAQGHWVTVDMKSEHDVDGFVILQKEGDRKIKVLELLSSNDKENWESLGNFNLPNTQGVELYFDLPARKSFRYFQLKPLSGHDANQQPGLAEISTFYVE</sequence>
<evidence type="ECO:0000313" key="3">
    <source>
        <dbReference type="Proteomes" id="UP001319080"/>
    </source>
</evidence>
<dbReference type="Gene3D" id="2.60.120.260">
    <property type="entry name" value="Galactose-binding domain-like"/>
    <property type="match status" value="1"/>
</dbReference>
<name>A0AAP2GW41_9BACT</name>
<comment type="caution">
    <text evidence="2">The sequence shown here is derived from an EMBL/GenBank/DDBJ whole genome shotgun (WGS) entry which is preliminary data.</text>
</comment>
<dbReference type="InterPro" id="IPR000421">
    <property type="entry name" value="FA58C"/>
</dbReference>
<dbReference type="InterPro" id="IPR008979">
    <property type="entry name" value="Galactose-bd-like_sf"/>
</dbReference>
<proteinExistence type="predicted"/>
<evidence type="ECO:0000313" key="2">
    <source>
        <dbReference type="EMBL" id="MBT1711853.1"/>
    </source>
</evidence>
<dbReference type="RefSeq" id="WP_254087423.1">
    <property type="nucleotide sequence ID" value="NZ_JAHESE010000042.1"/>
</dbReference>
<reference evidence="2 3" key="1">
    <citation type="submission" date="2021-05" db="EMBL/GenBank/DDBJ databases">
        <title>A Polyphasic approach of four new species of the genus Ohtaekwangia: Ohtaekwangia histidinii sp. nov., Ohtaekwangia cretensis sp. nov., Ohtaekwangia indiensis sp. nov., Ohtaekwangia reichenbachii sp. nov. from diverse environment.</title>
        <authorList>
            <person name="Octaviana S."/>
        </authorList>
    </citation>
    <scope>NUCLEOTIDE SEQUENCE [LARGE SCALE GENOMIC DNA]</scope>
    <source>
        <strain evidence="2 3">PWU5</strain>
    </source>
</reference>
<dbReference type="AlphaFoldDB" id="A0AAP2GW41"/>
<evidence type="ECO:0000259" key="1">
    <source>
        <dbReference type="PROSITE" id="PS50022"/>
    </source>
</evidence>
<feature type="domain" description="F5/8 type C" evidence="1">
    <location>
        <begin position="237"/>
        <end position="383"/>
    </location>
</feature>
<dbReference type="SUPFAM" id="SSF49785">
    <property type="entry name" value="Galactose-binding domain-like"/>
    <property type="match status" value="1"/>
</dbReference>
<dbReference type="Pfam" id="PF16389">
    <property type="entry name" value="DUF4998"/>
    <property type="match status" value="1"/>
</dbReference>
<dbReference type="EMBL" id="JAHESE010000042">
    <property type="protein sequence ID" value="MBT1711853.1"/>
    <property type="molecule type" value="Genomic_DNA"/>
</dbReference>
<dbReference type="PROSITE" id="PS50022">
    <property type="entry name" value="FA58C_3"/>
    <property type="match status" value="1"/>
</dbReference>